<accession>A0A2C5YMZ3</accession>
<dbReference type="Proteomes" id="UP000224854">
    <property type="component" value="Unassembled WGS sequence"/>
</dbReference>
<dbReference type="Gene3D" id="3.40.50.300">
    <property type="entry name" value="P-loop containing nucleotide triphosphate hydrolases"/>
    <property type="match status" value="1"/>
</dbReference>
<dbReference type="EMBL" id="NJEU01001079">
    <property type="protein sequence ID" value="PHH68682.1"/>
    <property type="molecule type" value="Genomic_DNA"/>
</dbReference>
<gene>
    <name evidence="1" type="ORF">CDD82_349</name>
</gene>
<organism evidence="1 2">
    <name type="scientific">Ophiocordyceps australis</name>
    <dbReference type="NCBI Taxonomy" id="1399860"/>
    <lineage>
        <taxon>Eukaryota</taxon>
        <taxon>Fungi</taxon>
        <taxon>Dikarya</taxon>
        <taxon>Ascomycota</taxon>
        <taxon>Pezizomycotina</taxon>
        <taxon>Sordariomycetes</taxon>
        <taxon>Hypocreomycetidae</taxon>
        <taxon>Hypocreales</taxon>
        <taxon>Ophiocordycipitaceae</taxon>
        <taxon>Ophiocordyceps</taxon>
    </lineage>
</organism>
<dbReference type="OrthoDB" id="3650366at2759"/>
<proteinExistence type="predicted"/>
<dbReference type="PANTHER" id="PTHR48312:SF1">
    <property type="entry name" value="SULFOTRANSFERASE"/>
    <property type="match status" value="1"/>
</dbReference>
<sequence length="309" mass="35259">MATKDKQAQTSIRPRRADVFLFSQVRTASNLLTRLLSTQPGWTQAEYHFLYTHVWAVDISCAGGMNQEYRGRVEEGFRKLEEARQTAIAEDKSLFVKNHVCNVLQPSTFLKGFEDAQPIVHPDGRAEATNPTIFSDEYLLQWKPIFLVRHPLLTVESWYKAESRVRRIKIQDAEWICQTTYRYIRQLYDWYTARAEATRRPIVIDADSVIAGGSAMGTLCDECGMDVDKIAYEWEARPIAGGASPRTRSFLQGIRESTAVDGTRTARDVDAGKRVEEWKTEFGEGVAEGLRGLVERAMADYEYMKRRAV</sequence>
<name>A0A2C5YMZ3_9HYPO</name>
<dbReference type="AlphaFoldDB" id="A0A2C5YMZ3"/>
<evidence type="ECO:0000313" key="1">
    <source>
        <dbReference type="EMBL" id="PHH68682.1"/>
    </source>
</evidence>
<dbReference type="SUPFAM" id="SSF52540">
    <property type="entry name" value="P-loop containing nucleoside triphosphate hydrolases"/>
    <property type="match status" value="1"/>
</dbReference>
<evidence type="ECO:0000313" key="2">
    <source>
        <dbReference type="Proteomes" id="UP000224854"/>
    </source>
</evidence>
<reference evidence="1 2" key="1">
    <citation type="submission" date="2017-06" db="EMBL/GenBank/DDBJ databases">
        <title>Ant-infecting Ophiocordyceps genomes reveal a high diversity of potential behavioral manipulation genes and a possible major role for enterotoxins.</title>
        <authorList>
            <person name="De Bekker C."/>
            <person name="Evans H.C."/>
            <person name="Brachmann A."/>
            <person name="Hughes D.P."/>
        </authorList>
    </citation>
    <scope>NUCLEOTIDE SEQUENCE [LARGE SCALE GENOMIC DNA]</scope>
    <source>
        <strain evidence="1 2">1348a</strain>
    </source>
</reference>
<keyword evidence="2" id="KW-1185">Reference proteome</keyword>
<dbReference type="PANTHER" id="PTHR48312">
    <property type="match status" value="1"/>
</dbReference>
<protein>
    <recommendedName>
        <fullName evidence="3">Sulfotransferase domain-containing protein</fullName>
    </recommendedName>
</protein>
<comment type="caution">
    <text evidence="1">The sequence shown here is derived from an EMBL/GenBank/DDBJ whole genome shotgun (WGS) entry which is preliminary data.</text>
</comment>
<evidence type="ECO:0008006" key="3">
    <source>
        <dbReference type="Google" id="ProtNLM"/>
    </source>
</evidence>
<dbReference type="InterPro" id="IPR027417">
    <property type="entry name" value="P-loop_NTPase"/>
</dbReference>